<evidence type="ECO:0000313" key="1">
    <source>
        <dbReference type="EMBL" id="KAL0934342.1"/>
    </source>
</evidence>
<reference evidence="1 2" key="1">
    <citation type="journal article" date="2020" name="Phytopathology">
        <title>Genome Sequence Resources of Colletotrichum truncatum, C. plurivorum, C. musicola, and C. sojae: Four Species Pathogenic to Soybean (Glycine max).</title>
        <authorList>
            <person name="Rogerio F."/>
            <person name="Boufleur T.R."/>
            <person name="Ciampi-Guillardi M."/>
            <person name="Sukno S.A."/>
            <person name="Thon M.R."/>
            <person name="Massola Junior N.S."/>
            <person name="Baroncelli R."/>
        </authorList>
    </citation>
    <scope>NUCLEOTIDE SEQUENCE [LARGE SCALE GENOMIC DNA]</scope>
    <source>
        <strain evidence="1 2">CMES1059</strain>
    </source>
</reference>
<dbReference type="EMBL" id="VUJX02000007">
    <property type="protein sequence ID" value="KAL0934342.1"/>
    <property type="molecule type" value="Genomic_DNA"/>
</dbReference>
<name>A0ACC3YR66_COLTU</name>
<accession>A0ACC3YR66</accession>
<dbReference type="Proteomes" id="UP000805649">
    <property type="component" value="Unassembled WGS sequence"/>
</dbReference>
<comment type="caution">
    <text evidence="1">The sequence shown here is derived from an EMBL/GenBank/DDBJ whole genome shotgun (WGS) entry which is preliminary data.</text>
</comment>
<sequence length="136" mass="15116">MIYEDRQKTLKDWGFNCTCSLCSSSSDIVAASDGRRERIQQILSALDNPVFRSSTTLIGELADEVDVILEKEGLTAQRGDFYDILARVYIDMGDVKLGRKYAEMAAEKLAHFAGYDDERTERARVLLGELGKAGAT</sequence>
<keyword evidence="2" id="KW-1185">Reference proteome</keyword>
<organism evidence="1 2">
    <name type="scientific">Colletotrichum truncatum</name>
    <name type="common">Anthracnose fungus</name>
    <name type="synonym">Colletotrichum capsici</name>
    <dbReference type="NCBI Taxonomy" id="5467"/>
    <lineage>
        <taxon>Eukaryota</taxon>
        <taxon>Fungi</taxon>
        <taxon>Dikarya</taxon>
        <taxon>Ascomycota</taxon>
        <taxon>Pezizomycotina</taxon>
        <taxon>Sordariomycetes</taxon>
        <taxon>Hypocreomycetidae</taxon>
        <taxon>Glomerellales</taxon>
        <taxon>Glomerellaceae</taxon>
        <taxon>Colletotrichum</taxon>
        <taxon>Colletotrichum truncatum species complex</taxon>
    </lineage>
</organism>
<evidence type="ECO:0000313" key="2">
    <source>
        <dbReference type="Proteomes" id="UP000805649"/>
    </source>
</evidence>
<proteinExistence type="predicted"/>
<protein>
    <submittedName>
        <fullName evidence="1">Uncharacterized protein</fullName>
    </submittedName>
</protein>
<gene>
    <name evidence="1" type="ORF">CTRU02_211141</name>
</gene>